<dbReference type="InterPro" id="IPR050792">
    <property type="entry name" value="ADP-ribosylglycohydrolase"/>
</dbReference>
<dbReference type="InterPro" id="IPR036705">
    <property type="entry name" value="Ribosyl_crysJ1_sf"/>
</dbReference>
<keyword evidence="2 4" id="KW-0378">Hydrolase</keyword>
<dbReference type="EMBL" id="FNVR01000026">
    <property type="protein sequence ID" value="SEG33727.1"/>
    <property type="molecule type" value="Genomic_DNA"/>
</dbReference>
<dbReference type="PANTHER" id="PTHR16222">
    <property type="entry name" value="ADP-RIBOSYLGLYCOHYDROLASE"/>
    <property type="match status" value="1"/>
</dbReference>
<dbReference type="GO" id="GO:0046872">
    <property type="term" value="F:metal ion binding"/>
    <property type="evidence" value="ECO:0007669"/>
    <property type="project" value="UniProtKB-KW"/>
</dbReference>
<dbReference type="AlphaFoldDB" id="A0A1H5ZDJ5"/>
<feature type="binding site" evidence="3">
    <location>
        <position position="169"/>
    </location>
    <ligand>
        <name>Mg(2+)</name>
        <dbReference type="ChEBI" id="CHEBI:18420"/>
        <label>1</label>
    </ligand>
</feature>
<dbReference type="Proteomes" id="UP000236736">
    <property type="component" value="Unassembled WGS sequence"/>
</dbReference>
<feature type="binding site" evidence="3">
    <location>
        <position position="170"/>
    </location>
    <ligand>
        <name>Mg(2+)</name>
        <dbReference type="ChEBI" id="CHEBI:18420"/>
        <label>1</label>
    </ligand>
</feature>
<evidence type="ECO:0000256" key="2">
    <source>
        <dbReference type="ARBA" id="ARBA00022801"/>
    </source>
</evidence>
<dbReference type="PANTHER" id="PTHR16222:SF24">
    <property type="entry name" value="ADP-RIBOSYLHYDROLASE ARH3"/>
    <property type="match status" value="1"/>
</dbReference>
<protein>
    <submittedName>
        <fullName evidence="4">ADP-ribosylglycohydrolase</fullName>
    </submittedName>
</protein>
<dbReference type="Gene3D" id="1.10.4080.10">
    <property type="entry name" value="ADP-ribosylation/Crystallin J1"/>
    <property type="match status" value="1"/>
</dbReference>
<dbReference type="RefSeq" id="WP_103926032.1">
    <property type="nucleotide sequence ID" value="NZ_FNVR01000026.1"/>
</dbReference>
<gene>
    <name evidence="4" type="ORF">SAMN03080598_03423</name>
</gene>
<keyword evidence="3" id="KW-0479">Metal-binding</keyword>
<dbReference type="SUPFAM" id="SSF101478">
    <property type="entry name" value="ADP-ribosylglycohydrolase"/>
    <property type="match status" value="1"/>
</dbReference>
<evidence type="ECO:0000256" key="1">
    <source>
        <dbReference type="ARBA" id="ARBA00010702"/>
    </source>
</evidence>
<comment type="similarity">
    <text evidence="1">Belongs to the ADP-ribosylglycohydrolase family.</text>
</comment>
<evidence type="ECO:0000313" key="5">
    <source>
        <dbReference type="Proteomes" id="UP000236736"/>
    </source>
</evidence>
<feature type="binding site" evidence="3">
    <location>
        <position position="413"/>
    </location>
    <ligand>
        <name>Mg(2+)</name>
        <dbReference type="ChEBI" id="CHEBI:18420"/>
        <label>1</label>
    </ligand>
</feature>
<feature type="binding site" evidence="3">
    <location>
        <position position="168"/>
    </location>
    <ligand>
        <name>Mg(2+)</name>
        <dbReference type="ChEBI" id="CHEBI:18420"/>
        <label>1</label>
    </ligand>
</feature>
<dbReference type="GO" id="GO:0016787">
    <property type="term" value="F:hydrolase activity"/>
    <property type="evidence" value="ECO:0007669"/>
    <property type="project" value="UniProtKB-KW"/>
</dbReference>
<dbReference type="InterPro" id="IPR005502">
    <property type="entry name" value="Ribosyl_crysJ1"/>
</dbReference>
<dbReference type="STRING" id="1120964.GCA_001313265_05494"/>
<keyword evidence="5" id="KW-1185">Reference proteome</keyword>
<accession>A0A1H5ZDJ5</accession>
<evidence type="ECO:0000256" key="3">
    <source>
        <dbReference type="PIRSR" id="PIRSR605502-1"/>
    </source>
</evidence>
<evidence type="ECO:0000313" key="4">
    <source>
        <dbReference type="EMBL" id="SEG33727.1"/>
    </source>
</evidence>
<proteinExistence type="inferred from homology"/>
<dbReference type="Pfam" id="PF03747">
    <property type="entry name" value="ADP_ribosyl_GH"/>
    <property type="match status" value="1"/>
</dbReference>
<keyword evidence="3" id="KW-0460">Magnesium</keyword>
<reference evidence="5" key="1">
    <citation type="submission" date="2016-10" db="EMBL/GenBank/DDBJ databases">
        <authorList>
            <person name="Varghese N."/>
            <person name="Submissions S."/>
        </authorList>
    </citation>
    <scope>NUCLEOTIDE SEQUENCE [LARGE SCALE GENOMIC DNA]</scope>
    <source>
        <strain evidence="5">DSM 17298</strain>
    </source>
</reference>
<name>A0A1H5ZDJ5_9BACT</name>
<comment type="cofactor">
    <cofactor evidence="3">
        <name>Mg(2+)</name>
        <dbReference type="ChEBI" id="CHEBI:18420"/>
    </cofactor>
    <text evidence="3">Binds 2 magnesium ions per subunit.</text>
</comment>
<feature type="binding site" evidence="3">
    <location>
        <position position="414"/>
    </location>
    <ligand>
        <name>Mg(2+)</name>
        <dbReference type="ChEBI" id="CHEBI:18420"/>
        <label>1</label>
    </ligand>
</feature>
<sequence length="475" mass="53062">MHTDLIMWIASKNGFFSIVQHRDDSEQVLVRARVKRDLEEIFPEDRIHHTPGGDYHWRVFASKKEMGEILLRQMAELDYPNFKGKIAKTPSQEDKLQAYYQVWSVMHDYGLKKFDKKNVCQGCLMGGAIGDALGAPIEFLSFPQIQNKYGVNGIDSFVEFEDGFGEFTDDTQMTLFTGEGLLRAWNRSMQRGIGGAENTIVYHSYLRWLFTQDFPFQAKPTQGVYDIEKGWLIKRKELYKRRAPGNTCISSLASGIAGTIDEPINDSKGCGTVMRMAPVGLIFSDDMALAFDMGCKFSALTHGHPSGYLSGGFFAAIISGLCQHIPLEKCIYKVIDLLMGKPGFEELDRVLFRAIGLHDRLKEKELKAEHIELLGGGWVAEEALAISLLCSLHYLENFKKGVLAAVNHSGDSDSTGSITGNILGLIHGLEGIPEEWKSGLKFSDIVLQMGEDLAIGVKGNTYEPDEEWGEKYPGY</sequence>
<organism evidence="4 5">
    <name type="scientific">Algoriphagus boritolerans DSM 17298 = JCM 18970</name>
    <dbReference type="NCBI Taxonomy" id="1120964"/>
    <lineage>
        <taxon>Bacteria</taxon>
        <taxon>Pseudomonadati</taxon>
        <taxon>Bacteroidota</taxon>
        <taxon>Cytophagia</taxon>
        <taxon>Cytophagales</taxon>
        <taxon>Cyclobacteriaceae</taxon>
        <taxon>Algoriphagus</taxon>
    </lineage>
</organism>
<feature type="binding site" evidence="3">
    <location>
        <position position="411"/>
    </location>
    <ligand>
        <name>Mg(2+)</name>
        <dbReference type="ChEBI" id="CHEBI:18420"/>
        <label>1</label>
    </ligand>
</feature>
<dbReference type="OrthoDB" id="825894at2"/>